<evidence type="ECO:0000313" key="2">
    <source>
        <dbReference type="EMBL" id="GAA3553114.1"/>
    </source>
</evidence>
<keyword evidence="3" id="KW-1185">Reference proteome</keyword>
<evidence type="ECO:0000256" key="1">
    <source>
        <dbReference type="SAM" id="MobiDB-lite"/>
    </source>
</evidence>
<evidence type="ECO:0000313" key="3">
    <source>
        <dbReference type="Proteomes" id="UP001500954"/>
    </source>
</evidence>
<organism evidence="2 3">
    <name type="scientific">Snuella lapsa</name>
    <dbReference type="NCBI Taxonomy" id="870481"/>
    <lineage>
        <taxon>Bacteria</taxon>
        <taxon>Pseudomonadati</taxon>
        <taxon>Bacteroidota</taxon>
        <taxon>Flavobacteriia</taxon>
        <taxon>Flavobacteriales</taxon>
        <taxon>Flavobacteriaceae</taxon>
        <taxon>Snuella</taxon>
    </lineage>
</organism>
<dbReference type="Proteomes" id="UP001500954">
    <property type="component" value="Unassembled WGS sequence"/>
</dbReference>
<feature type="compositionally biased region" description="Polar residues" evidence="1">
    <location>
        <begin position="8"/>
        <end position="18"/>
    </location>
</feature>
<feature type="region of interest" description="Disordered" evidence="1">
    <location>
        <begin position="1"/>
        <end position="22"/>
    </location>
</feature>
<gene>
    <name evidence="2" type="ORF">GCM10022395_00820</name>
</gene>
<name>A0ABP6WN58_9FLAO</name>
<reference evidence="3" key="1">
    <citation type="journal article" date="2019" name="Int. J. Syst. Evol. Microbiol.">
        <title>The Global Catalogue of Microorganisms (GCM) 10K type strain sequencing project: providing services to taxonomists for standard genome sequencing and annotation.</title>
        <authorList>
            <consortium name="The Broad Institute Genomics Platform"/>
            <consortium name="The Broad Institute Genome Sequencing Center for Infectious Disease"/>
            <person name="Wu L."/>
            <person name="Ma J."/>
        </authorList>
    </citation>
    <scope>NUCLEOTIDE SEQUENCE [LARGE SCALE GENOMIC DNA]</scope>
    <source>
        <strain evidence="3">JCM 17111</strain>
    </source>
</reference>
<comment type="caution">
    <text evidence="2">The sequence shown here is derived from an EMBL/GenBank/DDBJ whole genome shotgun (WGS) entry which is preliminary data.</text>
</comment>
<proteinExistence type="predicted"/>
<dbReference type="EMBL" id="BAABCY010000005">
    <property type="protein sequence ID" value="GAA3553114.1"/>
    <property type="molecule type" value="Genomic_DNA"/>
</dbReference>
<protein>
    <submittedName>
        <fullName evidence="2">Uncharacterized protein</fullName>
    </submittedName>
</protein>
<accession>A0ABP6WN58</accession>
<sequence length="78" mass="8940">MRSFGRASKNNSVTSAASTKMPPKQVNKTLVNLWNGYARFFVIIYNQAVVKQWEIRGSQNLADCTQKIVDRRWKSSSM</sequence>